<comment type="caution">
    <text evidence="5">The sequence shown here is derived from an EMBL/GenBank/DDBJ whole genome shotgun (WGS) entry which is preliminary data.</text>
</comment>
<dbReference type="RefSeq" id="XP_021872119.1">
    <property type="nucleotide sequence ID" value="XM_022015231.1"/>
</dbReference>
<evidence type="ECO:0000313" key="5">
    <source>
        <dbReference type="EMBL" id="ORX38197.1"/>
    </source>
</evidence>
<name>A0A1Y1UKX7_9TREE</name>
<dbReference type="GO" id="GO:0006338">
    <property type="term" value="P:chromatin remodeling"/>
    <property type="evidence" value="ECO:0007669"/>
    <property type="project" value="InterPro"/>
</dbReference>
<evidence type="ECO:0000256" key="2">
    <source>
        <dbReference type="ARBA" id="ARBA00022771"/>
    </source>
</evidence>
<dbReference type="EMBL" id="NBSH01000004">
    <property type="protein sequence ID" value="ORX38197.1"/>
    <property type="molecule type" value="Genomic_DNA"/>
</dbReference>
<dbReference type="Proteomes" id="UP000193218">
    <property type="component" value="Unassembled WGS sequence"/>
</dbReference>
<dbReference type="InterPro" id="IPR039723">
    <property type="entry name" value="Vps71/ZNHIT1"/>
</dbReference>
<evidence type="ECO:0008006" key="7">
    <source>
        <dbReference type="Google" id="ProtNLM"/>
    </source>
</evidence>
<gene>
    <name evidence="5" type="ORF">BD324DRAFT_619928</name>
</gene>
<dbReference type="CDD" id="cd21437">
    <property type="entry name" value="zf-HIT_ZNHIT1_like"/>
    <property type="match status" value="1"/>
</dbReference>
<accession>A0A1Y1UKX7</accession>
<feature type="region of interest" description="Disordered" evidence="4">
    <location>
        <begin position="1"/>
        <end position="23"/>
    </location>
</feature>
<reference evidence="5 6" key="1">
    <citation type="submission" date="2017-03" db="EMBL/GenBank/DDBJ databases">
        <title>Widespread Adenine N6-methylation of Active Genes in Fungi.</title>
        <authorList>
            <consortium name="DOE Joint Genome Institute"/>
            <person name="Mondo S.J."/>
            <person name="Dannebaum R.O."/>
            <person name="Kuo R.C."/>
            <person name="Louie K.B."/>
            <person name="Bewick A.J."/>
            <person name="Labutti K."/>
            <person name="Haridas S."/>
            <person name="Kuo A."/>
            <person name="Salamov A."/>
            <person name="Ahrendt S.R."/>
            <person name="Lau R."/>
            <person name="Bowen B.P."/>
            <person name="Lipzen A."/>
            <person name="Sullivan W."/>
            <person name="Andreopoulos W.B."/>
            <person name="Clum A."/>
            <person name="Lindquist E."/>
            <person name="Daum C."/>
            <person name="Northen T.R."/>
            <person name="Ramamoorthy G."/>
            <person name="Schmitz R.J."/>
            <person name="Gryganskyi A."/>
            <person name="Culley D."/>
            <person name="Magnuson J."/>
            <person name="James T.Y."/>
            <person name="O'Malley M.A."/>
            <person name="Stajich J.E."/>
            <person name="Spatafora J.W."/>
            <person name="Visel A."/>
            <person name="Grigoriev I.V."/>
        </authorList>
    </citation>
    <scope>NUCLEOTIDE SEQUENCE [LARGE SCALE GENOMIC DNA]</scope>
    <source>
        <strain evidence="5 6">NRRL Y-17943</strain>
    </source>
</reference>
<dbReference type="STRING" id="4999.A0A1Y1UKX7"/>
<dbReference type="InParanoid" id="A0A1Y1UKX7"/>
<evidence type="ECO:0000313" key="6">
    <source>
        <dbReference type="Proteomes" id="UP000193218"/>
    </source>
</evidence>
<sequence>MPAYRPLTSQSAAGPSVARDRQADALAEFRARRLQRKLEDLERTNPTDIPASSFAVNPPPSSASTLTTSLNPAVQSKKKQSGNVRKILYARKSLKDWLEELPPEPKPPYLLAVAPPPSMPPRGSCSSCGYVGAYKCPRCGEWSCDRNCMGIHERDGGCGVGW</sequence>
<dbReference type="SUPFAM" id="SSF144232">
    <property type="entry name" value="HIT/MYND zinc finger-like"/>
    <property type="match status" value="1"/>
</dbReference>
<evidence type="ECO:0000256" key="1">
    <source>
        <dbReference type="ARBA" id="ARBA00022723"/>
    </source>
</evidence>
<dbReference type="OrthoDB" id="74807at2759"/>
<keyword evidence="1" id="KW-0479">Metal-binding</keyword>
<feature type="compositionally biased region" description="Low complexity" evidence="4">
    <location>
        <begin position="62"/>
        <end position="73"/>
    </location>
</feature>
<dbReference type="PANTHER" id="PTHR13093">
    <property type="entry name" value="ZINC FINGER HIT DOMAIN CONTAINING PROTEIN 1"/>
    <property type="match status" value="1"/>
</dbReference>
<keyword evidence="6" id="KW-1185">Reference proteome</keyword>
<organism evidence="5 6">
    <name type="scientific">Kockovaella imperatae</name>
    <dbReference type="NCBI Taxonomy" id="4999"/>
    <lineage>
        <taxon>Eukaryota</taxon>
        <taxon>Fungi</taxon>
        <taxon>Dikarya</taxon>
        <taxon>Basidiomycota</taxon>
        <taxon>Agaricomycotina</taxon>
        <taxon>Tremellomycetes</taxon>
        <taxon>Tremellales</taxon>
        <taxon>Cuniculitremaceae</taxon>
        <taxon>Kockovaella</taxon>
    </lineage>
</organism>
<proteinExistence type="predicted"/>
<keyword evidence="3" id="KW-0862">Zinc</keyword>
<evidence type="ECO:0000256" key="4">
    <source>
        <dbReference type="SAM" id="MobiDB-lite"/>
    </source>
</evidence>
<protein>
    <recommendedName>
        <fullName evidence="7">HIT-type domain-containing protein</fullName>
    </recommendedName>
</protein>
<dbReference type="GO" id="GO:0008270">
    <property type="term" value="F:zinc ion binding"/>
    <property type="evidence" value="ECO:0007669"/>
    <property type="project" value="UniProtKB-KW"/>
</dbReference>
<dbReference type="GeneID" id="33557039"/>
<keyword evidence="2" id="KW-0863">Zinc-finger</keyword>
<dbReference type="FunCoup" id="A0A1Y1UKX7">
    <property type="interactions" value="20"/>
</dbReference>
<evidence type="ECO:0000256" key="3">
    <source>
        <dbReference type="ARBA" id="ARBA00022833"/>
    </source>
</evidence>
<dbReference type="AlphaFoldDB" id="A0A1Y1UKX7"/>
<feature type="region of interest" description="Disordered" evidence="4">
    <location>
        <begin position="35"/>
        <end position="78"/>
    </location>
</feature>
<feature type="compositionally biased region" description="Basic and acidic residues" evidence="4">
    <location>
        <begin position="35"/>
        <end position="45"/>
    </location>
</feature>